<dbReference type="InterPro" id="IPR036390">
    <property type="entry name" value="WH_DNA-bd_sf"/>
</dbReference>
<dbReference type="EMBL" id="AEQO01000079">
    <property type="protein sequence ID" value="EFV05112.1"/>
    <property type="molecule type" value="Genomic_DNA"/>
</dbReference>
<dbReference type="eggNOG" id="COG1846">
    <property type="taxonomic scope" value="Bacteria"/>
</dbReference>
<dbReference type="GO" id="GO:0003700">
    <property type="term" value="F:DNA-binding transcription factor activity"/>
    <property type="evidence" value="ECO:0007669"/>
    <property type="project" value="InterPro"/>
</dbReference>
<gene>
    <name evidence="10" type="primary">norR</name>
    <name evidence="10" type="ORF">HMPREF9420_0746</name>
</gene>
<keyword evidence="3" id="KW-0805">Transcription regulation</keyword>
<dbReference type="PANTHER" id="PTHR42756:SF1">
    <property type="entry name" value="TRANSCRIPTIONAL REPRESSOR OF EMRAB OPERON"/>
    <property type="match status" value="1"/>
</dbReference>
<dbReference type="STRING" id="888832.HMPREF9420_0746"/>
<dbReference type="Gene3D" id="1.10.10.10">
    <property type="entry name" value="Winged helix-like DNA-binding domain superfamily/Winged helix DNA-binding domain"/>
    <property type="match status" value="1"/>
</dbReference>
<evidence type="ECO:0000256" key="3">
    <source>
        <dbReference type="ARBA" id="ARBA00023015"/>
    </source>
</evidence>
<evidence type="ECO:0000256" key="4">
    <source>
        <dbReference type="ARBA" id="ARBA00023125"/>
    </source>
</evidence>
<dbReference type="PROSITE" id="PS50995">
    <property type="entry name" value="HTH_MARR_2"/>
    <property type="match status" value="1"/>
</dbReference>
<dbReference type="InterPro" id="IPR055166">
    <property type="entry name" value="Transc_reg_Sar_Rot_HTH"/>
</dbReference>
<dbReference type="InterPro" id="IPR000835">
    <property type="entry name" value="HTH_MarR-typ"/>
</dbReference>
<evidence type="ECO:0000256" key="5">
    <source>
        <dbReference type="ARBA" id="ARBA00023163"/>
    </source>
</evidence>
<evidence type="ECO:0000256" key="2">
    <source>
        <dbReference type="ARBA" id="ARBA00022490"/>
    </source>
</evidence>
<keyword evidence="2" id="KW-0963">Cytoplasm</keyword>
<feature type="domain" description="HTH marR-type" evidence="9">
    <location>
        <begin position="21"/>
        <end position="154"/>
    </location>
</feature>
<dbReference type="InterPro" id="IPR036388">
    <property type="entry name" value="WH-like_DNA-bd_sf"/>
</dbReference>
<comment type="similarity">
    <text evidence="6">Belongs to the SarZ family.</text>
</comment>
<evidence type="ECO:0000259" key="9">
    <source>
        <dbReference type="PROSITE" id="PS50995"/>
    </source>
</evidence>
<keyword evidence="5" id="KW-0804">Transcription</keyword>
<accession>E6MMM8</accession>
<name>E6MMM8_9BACT</name>
<dbReference type="PANTHER" id="PTHR42756">
    <property type="entry name" value="TRANSCRIPTIONAL REGULATOR, MARR"/>
    <property type="match status" value="1"/>
</dbReference>
<keyword evidence="4" id="KW-0238">DNA-binding</keyword>
<dbReference type="SMART" id="SM00347">
    <property type="entry name" value="HTH_MARR"/>
    <property type="match status" value="1"/>
</dbReference>
<dbReference type="GO" id="GO:0003677">
    <property type="term" value="F:DNA binding"/>
    <property type="evidence" value="ECO:0007669"/>
    <property type="project" value="UniProtKB-KW"/>
</dbReference>
<dbReference type="AlphaFoldDB" id="E6MMM8"/>
<proteinExistence type="inferred from homology"/>
<dbReference type="Pfam" id="PF22381">
    <property type="entry name" value="Staph_reg_Sar_Rot"/>
    <property type="match status" value="1"/>
</dbReference>
<evidence type="ECO:0000313" key="11">
    <source>
        <dbReference type="Proteomes" id="UP000003874"/>
    </source>
</evidence>
<comment type="subcellular location">
    <subcellularLocation>
        <location evidence="1">Cytoplasm</location>
    </subcellularLocation>
</comment>
<evidence type="ECO:0000256" key="8">
    <source>
        <dbReference type="ARBA" id="ARBA00047207"/>
    </source>
</evidence>
<protein>
    <recommendedName>
        <fullName evidence="7">HTH-type transcriptional regulator SarZ</fullName>
    </recommendedName>
    <alternativeName>
        <fullName evidence="8">Staphylococcal accessory regulator Z</fullName>
    </alternativeName>
</protein>
<evidence type="ECO:0000256" key="7">
    <source>
        <dbReference type="ARBA" id="ARBA00047188"/>
    </source>
</evidence>
<evidence type="ECO:0000313" key="10">
    <source>
        <dbReference type="EMBL" id="EFV05112.1"/>
    </source>
</evidence>
<keyword evidence="11" id="KW-1185">Reference proteome</keyword>
<comment type="caution">
    <text evidence="10">The sequence shown here is derived from an EMBL/GenBank/DDBJ whole genome shotgun (WGS) entry which is preliminary data.</text>
</comment>
<sequence length="171" mass="19902">MFAFSFHPKYLFMAFEQLKLSSQLCFRLYSASRLVTQTYNPFLDKLGITYPQYLVMMVLWETDNQPVNDIAHKLLLETNTVTPLIQRMEKMGLVIRTRGMVDSRQRIVSLTKEGKSMEKEAAKVPQCMLNHFSKCGLSKEEVFQLVPLLDKLIDSLKDHTKDSFENEVEEK</sequence>
<evidence type="ECO:0000256" key="1">
    <source>
        <dbReference type="ARBA" id="ARBA00004496"/>
    </source>
</evidence>
<dbReference type="GO" id="GO:0005737">
    <property type="term" value="C:cytoplasm"/>
    <property type="evidence" value="ECO:0007669"/>
    <property type="project" value="UniProtKB-SubCell"/>
</dbReference>
<dbReference type="SUPFAM" id="SSF46785">
    <property type="entry name" value="Winged helix' DNA-binding domain"/>
    <property type="match status" value="1"/>
</dbReference>
<organism evidence="10 11">
    <name type="scientific">Segatella salivae DSM 15606</name>
    <dbReference type="NCBI Taxonomy" id="888832"/>
    <lineage>
        <taxon>Bacteria</taxon>
        <taxon>Pseudomonadati</taxon>
        <taxon>Bacteroidota</taxon>
        <taxon>Bacteroidia</taxon>
        <taxon>Bacteroidales</taxon>
        <taxon>Prevotellaceae</taxon>
        <taxon>Segatella</taxon>
    </lineage>
</organism>
<evidence type="ECO:0000256" key="6">
    <source>
        <dbReference type="ARBA" id="ARBA00046337"/>
    </source>
</evidence>
<dbReference type="Proteomes" id="UP000003874">
    <property type="component" value="Unassembled WGS sequence"/>
</dbReference>
<dbReference type="HOGENOM" id="CLU_083287_3_2_10"/>
<dbReference type="FunFam" id="1.10.10.10:FF:000163">
    <property type="entry name" value="MarR family transcriptional regulator"/>
    <property type="match status" value="1"/>
</dbReference>
<reference evidence="10 11" key="1">
    <citation type="submission" date="2010-12" db="EMBL/GenBank/DDBJ databases">
        <authorList>
            <person name="Muzny D."/>
            <person name="Qin X."/>
            <person name="Deng J."/>
            <person name="Jiang H."/>
            <person name="Liu Y."/>
            <person name="Qu J."/>
            <person name="Song X.-Z."/>
            <person name="Zhang L."/>
            <person name="Thornton R."/>
            <person name="Coyle M."/>
            <person name="Francisco L."/>
            <person name="Jackson L."/>
            <person name="Javaid M."/>
            <person name="Korchina V."/>
            <person name="Kovar C."/>
            <person name="Mata R."/>
            <person name="Mathew T."/>
            <person name="Ngo R."/>
            <person name="Nguyen L."/>
            <person name="Nguyen N."/>
            <person name="Okwuonu G."/>
            <person name="Ongeri F."/>
            <person name="Pham C."/>
            <person name="Simmons D."/>
            <person name="Wilczek-Boney K."/>
            <person name="Hale W."/>
            <person name="Jakkamsetti A."/>
            <person name="Pham P."/>
            <person name="Ruth R."/>
            <person name="San Lucas F."/>
            <person name="Warren J."/>
            <person name="Zhang J."/>
            <person name="Zhao Z."/>
            <person name="Zhou C."/>
            <person name="Zhu D."/>
            <person name="Lee S."/>
            <person name="Bess C."/>
            <person name="Blankenburg K."/>
            <person name="Forbes L."/>
            <person name="Fu Q."/>
            <person name="Gubbala S."/>
            <person name="Hirani K."/>
            <person name="Jayaseelan J.C."/>
            <person name="Lara F."/>
            <person name="Munidasa M."/>
            <person name="Palculict T."/>
            <person name="Patil S."/>
            <person name="Pu L.-L."/>
            <person name="Saada N."/>
            <person name="Tang L."/>
            <person name="Weissenberger G."/>
            <person name="Zhu Y."/>
            <person name="Hemphill L."/>
            <person name="Shang Y."/>
            <person name="Youmans B."/>
            <person name="Ayvaz T."/>
            <person name="Ross M."/>
            <person name="Santibanez J."/>
            <person name="Aqrawi P."/>
            <person name="Gross S."/>
            <person name="Joshi V."/>
            <person name="Fowler G."/>
            <person name="Nazareth L."/>
            <person name="Reid J."/>
            <person name="Worley K."/>
            <person name="Petrosino J."/>
            <person name="Highlander S."/>
            <person name="Gibbs R."/>
        </authorList>
    </citation>
    <scope>NUCLEOTIDE SEQUENCE [LARGE SCALE GENOMIC DNA]</scope>
    <source>
        <strain evidence="10 11">DSM 15606</strain>
    </source>
</reference>